<comment type="caution">
    <text evidence="4">The sequence shown here is derived from an EMBL/GenBank/DDBJ whole genome shotgun (WGS) entry which is preliminary data.</text>
</comment>
<evidence type="ECO:0000313" key="5">
    <source>
        <dbReference type="Proteomes" id="UP000886674"/>
    </source>
</evidence>
<evidence type="ECO:0000313" key="4">
    <source>
        <dbReference type="EMBL" id="MCG7979523.1"/>
    </source>
</evidence>
<dbReference type="InterPro" id="IPR003594">
    <property type="entry name" value="HATPase_dom"/>
</dbReference>
<dbReference type="EMBL" id="JAEPCR010000072">
    <property type="protein sequence ID" value="MCG7979523.1"/>
    <property type="molecule type" value="Genomic_DNA"/>
</dbReference>
<feature type="domain" description="Histidine kinase" evidence="3">
    <location>
        <begin position="781"/>
        <end position="989"/>
    </location>
</feature>
<feature type="compositionally biased region" description="Basic and acidic residues" evidence="2">
    <location>
        <begin position="91"/>
        <end position="103"/>
    </location>
</feature>
<dbReference type="GO" id="GO:0005524">
    <property type="term" value="F:ATP binding"/>
    <property type="evidence" value="ECO:0007669"/>
    <property type="project" value="UniProtKB-KW"/>
</dbReference>
<dbReference type="Proteomes" id="UP000886674">
    <property type="component" value="Unassembled WGS sequence"/>
</dbReference>
<proteinExistence type="predicted"/>
<gene>
    <name evidence="4" type="ORF">JAY77_15430</name>
</gene>
<feature type="region of interest" description="Disordered" evidence="2">
    <location>
        <begin position="82"/>
        <end position="104"/>
    </location>
</feature>
<name>A0A9E4NLS1_9GAMM</name>
<dbReference type="Pfam" id="PF02518">
    <property type="entry name" value="HATPase_c"/>
    <property type="match status" value="1"/>
</dbReference>
<dbReference type="PROSITE" id="PS50109">
    <property type="entry name" value="HIS_KIN"/>
    <property type="match status" value="1"/>
</dbReference>
<organism evidence="4 5">
    <name type="scientific">Candidatus Thiodiazotropha taylori</name>
    <dbReference type="NCBI Taxonomy" id="2792791"/>
    <lineage>
        <taxon>Bacteria</taxon>
        <taxon>Pseudomonadati</taxon>
        <taxon>Pseudomonadota</taxon>
        <taxon>Gammaproteobacteria</taxon>
        <taxon>Chromatiales</taxon>
        <taxon>Sedimenticolaceae</taxon>
        <taxon>Candidatus Thiodiazotropha</taxon>
    </lineage>
</organism>
<dbReference type="SUPFAM" id="SSF55874">
    <property type="entry name" value="ATPase domain of HSP90 chaperone/DNA topoisomerase II/histidine kinase"/>
    <property type="match status" value="2"/>
</dbReference>
<dbReference type="InterPro" id="IPR005467">
    <property type="entry name" value="His_kinase_dom"/>
</dbReference>
<feature type="coiled-coil region" evidence="1">
    <location>
        <begin position="667"/>
        <end position="694"/>
    </location>
</feature>
<keyword evidence="4" id="KW-0067">ATP-binding</keyword>
<dbReference type="InterPro" id="IPR036890">
    <property type="entry name" value="HATPase_C_sf"/>
</dbReference>
<reference evidence="4" key="1">
    <citation type="journal article" date="2021" name="Proc. Natl. Acad. Sci. U.S.A.">
        <title>Global biogeography of chemosynthetic symbionts reveals both localized and globally distributed symbiont groups. .</title>
        <authorList>
            <person name="Osvatic J.T."/>
            <person name="Wilkins L.G.E."/>
            <person name="Leibrecht L."/>
            <person name="Leray M."/>
            <person name="Zauner S."/>
            <person name="Polzin J."/>
            <person name="Camacho Y."/>
            <person name="Gros O."/>
            <person name="van Gils J.A."/>
            <person name="Eisen J.A."/>
            <person name="Petersen J.M."/>
            <person name="Yuen B."/>
        </authorList>
    </citation>
    <scope>NUCLEOTIDE SEQUENCE</scope>
    <source>
        <strain evidence="4">MAGclacostrist055</strain>
    </source>
</reference>
<dbReference type="Pfam" id="PF19191">
    <property type="entry name" value="HEF_HK"/>
    <property type="match status" value="1"/>
</dbReference>
<dbReference type="Pfam" id="PF13589">
    <property type="entry name" value="HATPase_c_3"/>
    <property type="match status" value="1"/>
</dbReference>
<dbReference type="AlphaFoldDB" id="A0A9E4NLS1"/>
<evidence type="ECO:0000256" key="2">
    <source>
        <dbReference type="SAM" id="MobiDB-lite"/>
    </source>
</evidence>
<dbReference type="SMART" id="SM00387">
    <property type="entry name" value="HATPase_c"/>
    <property type="match status" value="1"/>
</dbReference>
<evidence type="ECO:0000256" key="1">
    <source>
        <dbReference type="SAM" id="Coils"/>
    </source>
</evidence>
<protein>
    <submittedName>
        <fullName evidence="4">ATP-binding protein</fullName>
    </submittedName>
</protein>
<evidence type="ECO:0000259" key="3">
    <source>
        <dbReference type="PROSITE" id="PS50109"/>
    </source>
</evidence>
<accession>A0A9E4NLS1</accession>
<sequence length="991" mass="113943">MADSVSFRTRARTIDHLGREQIADCPTAVSELWKNAYDAYAKKVALHIYDGEVPIAAIVDDGHGMSRDEFVEKWLVVGTESKASGDETPDEDRNGLAKRDKQGQKGIGRLSSAFLGPLLLVISKRRDFPFVAAFIDWRLFENPFLYLHDIEVPVVEYERKEQLFEHLPDMFDTLMGNIWGSGKAEDEERDERIKQAWAAYDELEKEEGRSSTRKAIEKVVVEAAFEPRHMEQWPVWQDETVCGTALLIADIVFDLEAQLDGLVAPEDESLAKQAKDRLFQTLSNFTDPFADKAEIAEGYTVEDFDYSVTSWHGNLRRSVIADLHEFDLSDLEELEHVVEGTVDENGVFTGRVKAYGEWLKGDVSIRPESEVPKRSNSKAGPFHIRIGSFNQTASSSSHTPEVHQRLSEMASKYSGLMIYRNGLRVMPYGREDNDFFEIEKRRSLHFGRHFWSNRRIFGRVLITRQENPNLKDKAGREGIIDNKASKSFSDLVENILIKTAYNYFGSESDLYKTRLPEIKETRKREKAEEERKKRRASLRKRFRSSLKRLAPQLKEHLDILEEIAQAVSEISLNDEKTITEYRERLSELKDRSKDFILGEAPRKLGSLEEEYLLYRSNRRRVDELLKILDESLTDAYERVAPKEPREVAQSDLSRHAAYIHSRLRKWNNEAKSLLNDEQKRIADLTEERNKLYHERTMPLLDDVEYGRIPLNEVLTRLADEREKVDIDNHETFDPYLAALRSLQENIDLTTLADFGMDTVDEMREEIDRLHALAQLGITVEIIGHEIQSLELTMSEGLEEFPDSAKRTNAYASVKTAHESLTERLRFLSPLKLSGDSSKSRITGKHILEYVLRFFNDSLSEREINLSATDRFIRFSMHERPSRIYPVFINLINNAAYWLTRTSNGERQILLDVVDSRVVIADSGPGVDEDDLKHLFTLFFTRKVRGGRGVGLYLSKANLAAGSHKIEYSIDDKYRLLQGANFVIDFTGAQFD</sequence>
<keyword evidence="4" id="KW-0547">Nucleotide-binding</keyword>
<dbReference type="Gene3D" id="3.30.565.10">
    <property type="entry name" value="Histidine kinase-like ATPase, C-terminal domain"/>
    <property type="match status" value="2"/>
</dbReference>
<keyword evidence="1" id="KW-0175">Coiled coil</keyword>
<dbReference type="InterPro" id="IPR043836">
    <property type="entry name" value="DHp"/>
</dbReference>